<proteinExistence type="predicted"/>
<sequence>KLSVSQERTAARQLLSSGCRLISQQMRTGVVWSL</sequence>
<evidence type="ECO:0000313" key="1">
    <source>
        <dbReference type="EMBL" id="CAB3384556.1"/>
    </source>
</evidence>
<dbReference type="AlphaFoldDB" id="A0A8S1DVS1"/>
<accession>A0A8S1DVS1</accession>
<name>A0A8S1DVS1_9INSE</name>
<gene>
    <name evidence="1" type="ORF">CLODIP_2_CD03096</name>
</gene>
<reference evidence="1 2" key="1">
    <citation type="submission" date="2020-04" db="EMBL/GenBank/DDBJ databases">
        <authorList>
            <person name="Alioto T."/>
            <person name="Alioto T."/>
            <person name="Gomez Garrido J."/>
        </authorList>
    </citation>
    <scope>NUCLEOTIDE SEQUENCE [LARGE SCALE GENOMIC DNA]</scope>
</reference>
<dbReference type="Proteomes" id="UP000494165">
    <property type="component" value="Unassembled WGS sequence"/>
</dbReference>
<keyword evidence="2" id="KW-1185">Reference proteome</keyword>
<dbReference type="EMBL" id="CADEPI010000357">
    <property type="protein sequence ID" value="CAB3384556.1"/>
    <property type="molecule type" value="Genomic_DNA"/>
</dbReference>
<protein>
    <submittedName>
        <fullName evidence="1">Uncharacterized protein</fullName>
    </submittedName>
</protein>
<evidence type="ECO:0000313" key="2">
    <source>
        <dbReference type="Proteomes" id="UP000494165"/>
    </source>
</evidence>
<feature type="non-terminal residue" evidence="1">
    <location>
        <position position="1"/>
    </location>
</feature>
<organism evidence="1 2">
    <name type="scientific">Cloeon dipterum</name>
    <dbReference type="NCBI Taxonomy" id="197152"/>
    <lineage>
        <taxon>Eukaryota</taxon>
        <taxon>Metazoa</taxon>
        <taxon>Ecdysozoa</taxon>
        <taxon>Arthropoda</taxon>
        <taxon>Hexapoda</taxon>
        <taxon>Insecta</taxon>
        <taxon>Pterygota</taxon>
        <taxon>Palaeoptera</taxon>
        <taxon>Ephemeroptera</taxon>
        <taxon>Pisciforma</taxon>
        <taxon>Baetidae</taxon>
        <taxon>Cloeon</taxon>
    </lineage>
</organism>
<comment type="caution">
    <text evidence="1">The sequence shown here is derived from an EMBL/GenBank/DDBJ whole genome shotgun (WGS) entry which is preliminary data.</text>
</comment>